<evidence type="ECO:0000313" key="3">
    <source>
        <dbReference type="EMBL" id="GAA5227708.1"/>
    </source>
</evidence>
<evidence type="ECO:0000256" key="1">
    <source>
        <dbReference type="SAM" id="MobiDB-lite"/>
    </source>
</evidence>
<dbReference type="InterPro" id="IPR043129">
    <property type="entry name" value="ATPase_NBD"/>
</dbReference>
<keyword evidence="4" id="KW-1185">Reference proteome</keyword>
<dbReference type="Pfam" id="PF04417">
    <property type="entry name" value="DUF501"/>
    <property type="match status" value="1"/>
</dbReference>
<dbReference type="InterPro" id="IPR003695">
    <property type="entry name" value="Ppx_GppA_N"/>
</dbReference>
<dbReference type="RefSeq" id="WP_425571772.1">
    <property type="nucleotide sequence ID" value="NZ_BAABLK010000033.1"/>
</dbReference>
<accession>A0ABP9TPC7</accession>
<organism evidence="3 4">
    <name type="scientific">Paeniglutamicibacter antarcticus</name>
    <dbReference type="NCBI Taxonomy" id="494023"/>
    <lineage>
        <taxon>Bacteria</taxon>
        <taxon>Bacillati</taxon>
        <taxon>Actinomycetota</taxon>
        <taxon>Actinomycetes</taxon>
        <taxon>Micrococcales</taxon>
        <taxon>Micrococcaceae</taxon>
        <taxon>Paeniglutamicibacter</taxon>
    </lineage>
</organism>
<feature type="region of interest" description="Disordered" evidence="1">
    <location>
        <begin position="190"/>
        <end position="209"/>
    </location>
</feature>
<dbReference type="EMBL" id="BAABLK010000033">
    <property type="protein sequence ID" value="GAA5227708.1"/>
    <property type="molecule type" value="Genomic_DNA"/>
</dbReference>
<protein>
    <recommendedName>
        <fullName evidence="2">Ppx/GppA phosphatase N-terminal domain-containing protein</fullName>
    </recommendedName>
</protein>
<dbReference type="InterPro" id="IPR007511">
    <property type="entry name" value="DUF501"/>
</dbReference>
<name>A0ABP9TPC7_9MICC</name>
<dbReference type="PANTHER" id="PTHR30005">
    <property type="entry name" value="EXOPOLYPHOSPHATASE"/>
    <property type="match status" value="1"/>
</dbReference>
<dbReference type="CDD" id="cd24119">
    <property type="entry name" value="ASKHA_NBD_MtPPX2-like"/>
    <property type="match status" value="1"/>
</dbReference>
<dbReference type="InterPro" id="IPR050273">
    <property type="entry name" value="GppA/Ppx_hydrolase"/>
</dbReference>
<feature type="region of interest" description="Disordered" evidence="1">
    <location>
        <begin position="222"/>
        <end position="241"/>
    </location>
</feature>
<evidence type="ECO:0000313" key="4">
    <source>
        <dbReference type="Proteomes" id="UP001501257"/>
    </source>
</evidence>
<gene>
    <name evidence="3" type="ORF">GCM10025778_22410</name>
</gene>
<reference evidence="4" key="1">
    <citation type="journal article" date="2019" name="Int. J. Syst. Evol. Microbiol.">
        <title>The Global Catalogue of Microorganisms (GCM) 10K type strain sequencing project: providing services to taxonomists for standard genome sequencing and annotation.</title>
        <authorList>
            <consortium name="The Broad Institute Genomics Platform"/>
            <consortium name="The Broad Institute Genome Sequencing Center for Infectious Disease"/>
            <person name="Wu L."/>
            <person name="Ma J."/>
        </authorList>
    </citation>
    <scope>NUCLEOTIDE SEQUENCE [LARGE SCALE GENOMIC DNA]</scope>
    <source>
        <strain evidence="4">JCM 18952</strain>
    </source>
</reference>
<feature type="domain" description="Ppx/GppA phosphatase N-terminal" evidence="2">
    <location>
        <begin position="265"/>
        <end position="552"/>
    </location>
</feature>
<dbReference type="PANTHER" id="PTHR30005:SF13">
    <property type="entry name" value="EXOPOLYPHOSPHATASE 2"/>
    <property type="match status" value="1"/>
</dbReference>
<sequence length="558" mass="58653">MDAANQNHEALDAAARVPSAEDLETLSRQLNRPVRDVVEIGARCICGNPLVATTAPRLSSGIPFPTTYYLTHPGITAAVSRLEAAGLMNQMNTELGQDEALATHYARAHEQYLAVRDAIGERSGTGPVAEIAGVSAGGMPTRVKCLHVLVGHSLAAGPGVNPLGDRALEAIAEWWTPAKCTCAGAWDTVGPAPSQDRSRHVKTQAVDPAVKKAERAAARAAREAAATQDTQAPTEGASGHNNRVAAIDCGTNSIRLLIADTDQSAAGPVLTDVVREVRLVRLGQGVDATGEFADEALERTFAAIDEFAVMIREHGATNIRFVATSATRDARNRDKFVAGVRKRLGVDPEVVPGETEAALSFAGATSVVETTPGSHILVIDLGGGSTEFVLGDGNGPVASRSMDMGSVRLTERFWGNEMPTSEGIEAARAQVNAVIDEAQQSVDFTLVERIVGVAGTITTITAAALGLDHYDSQRIHGAEVKIKDLESSVGFLLGADRETRTALGYMHPGRVDVIAAGALIFGCILERVAQATEGRITTATASEHDILDGIALRLGRIH</sequence>
<evidence type="ECO:0000259" key="2">
    <source>
        <dbReference type="Pfam" id="PF02541"/>
    </source>
</evidence>
<dbReference type="Pfam" id="PF02541">
    <property type="entry name" value="Ppx-GppA"/>
    <property type="match status" value="1"/>
</dbReference>
<comment type="caution">
    <text evidence="3">The sequence shown here is derived from an EMBL/GenBank/DDBJ whole genome shotgun (WGS) entry which is preliminary data.</text>
</comment>
<dbReference type="Gene3D" id="3.30.420.40">
    <property type="match status" value="1"/>
</dbReference>
<proteinExistence type="predicted"/>
<dbReference type="Gene3D" id="3.30.420.150">
    <property type="entry name" value="Exopolyphosphatase. Domain 2"/>
    <property type="match status" value="1"/>
</dbReference>
<dbReference type="SUPFAM" id="SSF53067">
    <property type="entry name" value="Actin-like ATPase domain"/>
    <property type="match status" value="2"/>
</dbReference>
<dbReference type="Proteomes" id="UP001501257">
    <property type="component" value="Unassembled WGS sequence"/>
</dbReference>